<dbReference type="AlphaFoldDB" id="Q6N8K1"/>
<reference evidence="1 3" key="2">
    <citation type="journal article" date="2004" name="Nat. Biotechnol.">
        <title>Complete genome sequence of the metabolically versatile photosynthetic bacterium Rhodopseudomonas palustris.</title>
        <authorList>
            <person name="Larimer F.W."/>
            <person name="Chain P."/>
            <person name="Hauser L."/>
            <person name="Lamerdin J."/>
            <person name="Malfatti S."/>
            <person name="Do L."/>
            <person name="Land M.L."/>
            <person name="Pelletier D.A."/>
            <person name="Beatty J.T."/>
            <person name="Lang A.S."/>
            <person name="Tabita F.R."/>
            <person name="Gibson J.L."/>
            <person name="Hanson T.E."/>
            <person name="Bobst C."/>
            <person name="Torres J.L."/>
            <person name="Peres C."/>
            <person name="Harrison F.H."/>
            <person name="Gibson J."/>
            <person name="Harwood C.S."/>
        </authorList>
    </citation>
    <scope>NUCLEOTIDE SEQUENCE [LARGE SCALE GENOMIC DNA]</scope>
    <source>
        <strain evidence="3">ATCC BAA-98 / CGA009</strain>
        <strain evidence="1">CGA009</strain>
    </source>
</reference>
<sequence>MTGSGTGEGCDCACVDDTTQKVDQLTTKTQALSSEAKGFARAMTSAFSQSVTGGKQFEDVLKSLALKVSDLALKAALKPLTTSLATGFDSLFSGLFGGSLLKNADGAIKPFAAGGVIGTPTYFPMLGGGVGLAGEAGPEAILPLARGADGRLGVASSGGATTVNIQIATPDADSFRRSETYLTGQIARAVARGQRGL</sequence>
<gene>
    <name evidence="1" type="primary">GTA orfg11</name>
    <name evidence="1" type="ordered locus">RPA1902</name>
    <name evidence="2" type="ORF">TX73_009800</name>
</gene>
<accession>Q6N8K1</accession>
<protein>
    <submittedName>
        <fullName evidence="1">Homologue of Rhodobacter capsulatus gene transfer agent (GTA) orfg11</fullName>
    </submittedName>
    <submittedName>
        <fullName evidence="2">Phage tail tape measure protein</fullName>
    </submittedName>
</protein>
<evidence type="ECO:0000313" key="2">
    <source>
        <dbReference type="EMBL" id="WCL92052.1"/>
    </source>
</evidence>
<evidence type="ECO:0000313" key="3">
    <source>
        <dbReference type="Proteomes" id="UP000001426"/>
    </source>
</evidence>
<dbReference type="eggNOG" id="COG5281">
    <property type="taxonomic scope" value="Bacteria"/>
</dbReference>
<dbReference type="EMBL" id="CP116810">
    <property type="protein sequence ID" value="WCL92052.1"/>
    <property type="molecule type" value="Genomic_DNA"/>
</dbReference>
<keyword evidence="3" id="KW-1185">Reference proteome</keyword>
<dbReference type="EMBL" id="BX572599">
    <property type="protein sequence ID" value="CAE27343.1"/>
    <property type="molecule type" value="Genomic_DNA"/>
</dbReference>
<dbReference type="STRING" id="258594.RPA1902"/>
<reference evidence="2" key="1">
    <citation type="submission" date="2003-07" db="EMBL/GenBank/DDBJ databases">
        <authorList>
            <consortium name="Rhodopseudomonas genome consortium"/>
            <person name="Larimer F."/>
            <person name="Harwood C."/>
        </authorList>
    </citation>
    <scope>NUCLEOTIDE SEQUENCE</scope>
    <source>
        <strain evidence="2">CGA009</strain>
    </source>
</reference>
<proteinExistence type="predicted"/>
<dbReference type="HOGENOM" id="CLU_109775_0_0_5"/>
<reference evidence="2" key="3">
    <citation type="submission" date="2022-12" db="EMBL/GenBank/DDBJ databases">
        <title>Complete genome sequence of Rhodopseudomonas palustris CGA0092 and corrections to the R. palustris CGA009 genome sequence.</title>
        <authorList>
            <person name="Mazny B.R."/>
            <person name="Sheff O.F."/>
            <person name="LaSarre B."/>
            <person name="McKinlay A."/>
            <person name="McKinlay J.B."/>
        </authorList>
    </citation>
    <scope>NUCLEOTIDE SEQUENCE</scope>
    <source>
        <strain evidence="2">CGA009</strain>
    </source>
</reference>
<name>Q6N8K1_RHOPA</name>
<dbReference type="KEGG" id="rpa:TX73_009800"/>
<dbReference type="Proteomes" id="UP000001426">
    <property type="component" value="Chromosome"/>
</dbReference>
<evidence type="ECO:0000313" key="1">
    <source>
        <dbReference type="EMBL" id="CAE27343.1"/>
    </source>
</evidence>
<dbReference type="GeneID" id="66892944"/>
<dbReference type="RefSeq" id="WP_011157407.1">
    <property type="nucleotide sequence ID" value="NZ_CP116810.1"/>
</dbReference>
<organism evidence="1">
    <name type="scientific">Rhodopseudomonas palustris (strain ATCC BAA-98 / CGA009)</name>
    <dbReference type="NCBI Taxonomy" id="258594"/>
    <lineage>
        <taxon>Bacteria</taxon>
        <taxon>Pseudomonadati</taxon>
        <taxon>Pseudomonadota</taxon>
        <taxon>Alphaproteobacteria</taxon>
        <taxon>Hyphomicrobiales</taxon>
        <taxon>Nitrobacteraceae</taxon>
        <taxon>Rhodopseudomonas</taxon>
    </lineage>
</organism>
<dbReference type="PhylomeDB" id="Q6N8K1"/>